<sequence>MKIILLPGLDGTGMLFKGILKVLPKTLDIQVFCLDELEGDSYAKKAQYLAEHLQSTELFIVAESYSGPIAYELCNLLGSNVKQIVFLASFISAPSLLSRYAYLIPTFALQASKLNIWLLNKMGFAGLGSESQVLDVFKSISFANKAKLKSRLQNISRLSKPKNLHATPVVYIKPTNDLLVNKRAVDEVKSVFNNTKVVTIFGGHFIAQTHPLECADIIKRAIDEYETTQYF</sequence>
<organism evidence="1 2">
    <name type="scientific">Pseudoalteromonas arctica</name>
    <dbReference type="NCBI Taxonomy" id="394751"/>
    <lineage>
        <taxon>Bacteria</taxon>
        <taxon>Pseudomonadati</taxon>
        <taxon>Pseudomonadota</taxon>
        <taxon>Gammaproteobacteria</taxon>
        <taxon>Alteromonadales</taxon>
        <taxon>Pseudoalteromonadaceae</taxon>
        <taxon>Pseudoalteromonas</taxon>
    </lineage>
</organism>
<protein>
    <recommendedName>
        <fullName evidence="3">Alpha/beta hydrolase</fullName>
    </recommendedName>
</protein>
<name>A0ABU9TJM1_9GAMM</name>
<keyword evidence="2" id="KW-1185">Reference proteome</keyword>
<dbReference type="EMBL" id="JBBMQX010000013">
    <property type="protein sequence ID" value="MEM5533912.1"/>
    <property type="molecule type" value="Genomic_DNA"/>
</dbReference>
<comment type="caution">
    <text evidence="1">The sequence shown here is derived from an EMBL/GenBank/DDBJ whole genome shotgun (WGS) entry which is preliminary data.</text>
</comment>
<evidence type="ECO:0008006" key="3">
    <source>
        <dbReference type="Google" id="ProtNLM"/>
    </source>
</evidence>
<proteinExistence type="predicted"/>
<dbReference type="Gene3D" id="3.40.50.1820">
    <property type="entry name" value="alpha/beta hydrolase"/>
    <property type="match status" value="1"/>
</dbReference>
<evidence type="ECO:0000313" key="1">
    <source>
        <dbReference type="EMBL" id="MEM5533912.1"/>
    </source>
</evidence>
<gene>
    <name evidence="1" type="ORF">WNY57_15850</name>
</gene>
<dbReference type="SUPFAM" id="SSF53474">
    <property type="entry name" value="alpha/beta-Hydrolases"/>
    <property type="match status" value="1"/>
</dbReference>
<accession>A0ABU9TJM1</accession>
<reference evidence="1 2" key="1">
    <citation type="submission" date="2024-03" db="EMBL/GenBank/DDBJ databases">
        <title>Community enrichment and isolation of bacterial strains for fucoidan degradation.</title>
        <authorList>
            <person name="Sichert A."/>
        </authorList>
    </citation>
    <scope>NUCLEOTIDE SEQUENCE [LARGE SCALE GENOMIC DNA]</scope>
    <source>
        <strain evidence="1 2">AS26</strain>
    </source>
</reference>
<dbReference type="RefSeq" id="WP_342880126.1">
    <property type="nucleotide sequence ID" value="NZ_JBBMQX010000013.1"/>
</dbReference>
<dbReference type="InterPro" id="IPR029058">
    <property type="entry name" value="AB_hydrolase_fold"/>
</dbReference>
<evidence type="ECO:0000313" key="2">
    <source>
        <dbReference type="Proteomes" id="UP001457661"/>
    </source>
</evidence>
<dbReference type="Proteomes" id="UP001457661">
    <property type="component" value="Unassembled WGS sequence"/>
</dbReference>